<reference evidence="2" key="2">
    <citation type="submission" date="2015-03" db="EMBL/GenBank/DDBJ databases">
        <title>The genome and structure of Sinorhizobium meliloti phage phiM9.</title>
        <authorList>
            <person name="Johnson M.C."/>
            <person name="Tatum K.B."/>
            <person name="Lynn J.S."/>
            <person name="Brewer T.E."/>
            <person name="Washburn B.K."/>
            <person name="Stroupe M.E."/>
            <person name="Jones K.M."/>
        </authorList>
    </citation>
    <scope>NUCLEOTIDE SEQUENCE [LARGE SCALE GENOMIC DNA]</scope>
</reference>
<evidence type="ECO:0000313" key="1">
    <source>
        <dbReference type="EMBL" id="AKE44811.1"/>
    </source>
</evidence>
<dbReference type="EMBL" id="KP881232">
    <property type="protein sequence ID" value="AKE44811.1"/>
    <property type="molecule type" value="Genomic_DNA"/>
</dbReference>
<proteinExistence type="predicted"/>
<dbReference type="Proteomes" id="UP000033804">
    <property type="component" value="Segment"/>
</dbReference>
<dbReference type="GeneID" id="26517863"/>
<accession>A0A0F6TGP9</accession>
<protein>
    <submittedName>
        <fullName evidence="1">Uncharacterized protein</fullName>
    </submittedName>
</protein>
<reference evidence="1 2" key="1">
    <citation type="journal article" date="2015" name="J. Virol.">
        <title>Sinorhizobium meliloti Phage ?M9 Defines a New Group of T4 Superfamily Phages with Unusual Genomic Features but a Common T=16 Capsid.</title>
        <authorList>
            <person name="Johnson M.C."/>
            <person name="Tatum K.B."/>
            <person name="Lynn J.S."/>
            <person name="Brewer T.E."/>
            <person name="Lu S."/>
            <person name="Washburn B.K."/>
            <person name="Stroupe M.E."/>
            <person name="Jones K.M."/>
        </authorList>
    </citation>
    <scope>NUCLEOTIDE SEQUENCE [LARGE SCALE GENOMIC DNA]</scope>
</reference>
<sequence>MRMTDRNIIYAALHDAIDWNVGFIDSYRHIKNYKDLEEVVRAQRMIDGYKKVLKKYYRTTPIHPLDKAVEDGTAKLVNIYDLMKGKIDE</sequence>
<name>A0A0F6TGP9_9CAUD</name>
<gene>
    <name evidence="1" type="ORF">Sm_phiM9_184</name>
</gene>
<dbReference type="RefSeq" id="YP_009189565.1">
    <property type="nucleotide sequence ID" value="NC_028676.1"/>
</dbReference>
<evidence type="ECO:0000313" key="2">
    <source>
        <dbReference type="Proteomes" id="UP000033804"/>
    </source>
</evidence>
<organism evidence="1 2">
    <name type="scientific">Sinorhizobium phage phiM9</name>
    <dbReference type="NCBI Taxonomy" id="1636182"/>
    <lineage>
        <taxon>Viruses</taxon>
        <taxon>Duplodnaviria</taxon>
        <taxon>Heunggongvirae</taxon>
        <taxon>Uroviricota</taxon>
        <taxon>Caudoviricetes</taxon>
        <taxon>Pootjesviridae</taxon>
        <taxon>Emnonavirus</taxon>
        <taxon>Emnonavirus phiM9</taxon>
    </lineage>
</organism>
<keyword evidence="2" id="KW-1185">Reference proteome</keyword>
<dbReference type="KEGG" id="vg:26517863"/>